<dbReference type="STRING" id="1123282.SAMN02745823_03201"/>
<dbReference type="SUPFAM" id="SSF55874">
    <property type="entry name" value="ATPase domain of HSP90 chaperone/DNA topoisomerase II/histidine kinase"/>
    <property type="match status" value="1"/>
</dbReference>
<dbReference type="RefSeq" id="WP_143162385.1">
    <property type="nucleotide sequence ID" value="NZ_FQXV01000013.1"/>
</dbReference>
<keyword evidence="1 5" id="KW-0418">Kinase</keyword>
<sequence>MIELAFIFISIKYFTFAGCFIMSLGLLICLCSAVIAAAGIKNKVPDAWLNMLNIIILTAAYVHDVIRPGKSIYLFAVYLVLIMQMLAQARRIKLYHEQKTIAELSFLQAQIKPHFLYNVMNTIISVSRYDIDKTRDLMYDFNTYLRNSFDIKNVHQLVGLGQEMALVEAYLKIEKVRFEERLDFNMELPDSVDYLVPPLIIQPIIENAVNHGVLSKPEGGRVELKIAIKNKNMEFSVKDNGIGMTAKQISEITVGRKEGGVGLANIQSRLKILYNEQLRIKSTFGAGTEITWQIPINARKGYFHAQCNNHR</sequence>
<dbReference type="PROSITE" id="PS50109">
    <property type="entry name" value="HIS_KIN"/>
    <property type="match status" value="1"/>
</dbReference>
<keyword evidence="3" id="KW-1133">Transmembrane helix</keyword>
<dbReference type="Gene3D" id="3.30.565.10">
    <property type="entry name" value="Histidine kinase-like ATPase, C-terminal domain"/>
    <property type="match status" value="1"/>
</dbReference>
<dbReference type="GO" id="GO:0000155">
    <property type="term" value="F:phosphorelay sensor kinase activity"/>
    <property type="evidence" value="ECO:0007669"/>
    <property type="project" value="InterPro"/>
</dbReference>
<dbReference type="AlphaFoldDB" id="A0A1M5Z466"/>
<reference evidence="5 6" key="1">
    <citation type="submission" date="2016-11" db="EMBL/GenBank/DDBJ databases">
        <authorList>
            <person name="Jaros S."/>
            <person name="Januszkiewicz K."/>
            <person name="Wedrychowicz H."/>
        </authorList>
    </citation>
    <scope>NUCLEOTIDE SEQUENCE [LARGE SCALE GENOMIC DNA]</scope>
    <source>
        <strain evidence="5 6">DSM 10068</strain>
    </source>
</reference>
<dbReference type="Pfam" id="PF02518">
    <property type="entry name" value="HATPase_c"/>
    <property type="match status" value="1"/>
</dbReference>
<keyword evidence="6" id="KW-1185">Reference proteome</keyword>
<evidence type="ECO:0000313" key="6">
    <source>
        <dbReference type="Proteomes" id="UP000183995"/>
    </source>
</evidence>
<protein>
    <submittedName>
        <fullName evidence="5">Histidine kinase-, DNA gyrase B-, and HSP90-like ATPase</fullName>
    </submittedName>
</protein>
<dbReference type="InterPro" id="IPR050640">
    <property type="entry name" value="Bact_2-comp_sensor_kinase"/>
</dbReference>
<dbReference type="SMART" id="SM00387">
    <property type="entry name" value="HATPase_c"/>
    <property type="match status" value="1"/>
</dbReference>
<dbReference type="Proteomes" id="UP000183995">
    <property type="component" value="Unassembled WGS sequence"/>
</dbReference>
<evidence type="ECO:0000256" key="1">
    <source>
        <dbReference type="ARBA" id="ARBA00022777"/>
    </source>
</evidence>
<evidence type="ECO:0000313" key="5">
    <source>
        <dbReference type="EMBL" id="SHI19035.1"/>
    </source>
</evidence>
<feature type="domain" description="Histidine kinase" evidence="4">
    <location>
        <begin position="201"/>
        <end position="298"/>
    </location>
</feature>
<evidence type="ECO:0000256" key="2">
    <source>
        <dbReference type="ARBA" id="ARBA00023012"/>
    </source>
</evidence>
<dbReference type="PANTHER" id="PTHR34220">
    <property type="entry name" value="SENSOR HISTIDINE KINASE YPDA"/>
    <property type="match status" value="1"/>
</dbReference>
<proteinExistence type="predicted"/>
<keyword evidence="1 5" id="KW-0808">Transferase</keyword>
<evidence type="ECO:0000259" key="4">
    <source>
        <dbReference type="PROSITE" id="PS50109"/>
    </source>
</evidence>
<keyword evidence="2" id="KW-0902">Two-component regulatory system</keyword>
<dbReference type="InterPro" id="IPR003594">
    <property type="entry name" value="HATPase_dom"/>
</dbReference>
<dbReference type="EMBL" id="FQXV01000013">
    <property type="protein sequence ID" value="SHI19035.1"/>
    <property type="molecule type" value="Genomic_DNA"/>
</dbReference>
<dbReference type="InterPro" id="IPR005467">
    <property type="entry name" value="His_kinase_dom"/>
</dbReference>
<feature type="transmembrane region" description="Helical" evidence="3">
    <location>
        <begin position="72"/>
        <end position="89"/>
    </location>
</feature>
<dbReference type="OrthoDB" id="138378at2"/>
<dbReference type="PANTHER" id="PTHR34220:SF7">
    <property type="entry name" value="SENSOR HISTIDINE KINASE YPDA"/>
    <property type="match status" value="1"/>
</dbReference>
<feature type="transmembrane region" description="Helical" evidence="3">
    <location>
        <begin position="13"/>
        <end position="40"/>
    </location>
</feature>
<keyword evidence="3" id="KW-0472">Membrane</keyword>
<organism evidence="5 6">
    <name type="scientific">Sporobacter termitidis DSM 10068</name>
    <dbReference type="NCBI Taxonomy" id="1123282"/>
    <lineage>
        <taxon>Bacteria</taxon>
        <taxon>Bacillati</taxon>
        <taxon>Bacillota</taxon>
        <taxon>Clostridia</taxon>
        <taxon>Eubacteriales</taxon>
        <taxon>Oscillospiraceae</taxon>
        <taxon>Sporobacter</taxon>
    </lineage>
</organism>
<dbReference type="InterPro" id="IPR036890">
    <property type="entry name" value="HATPase_C_sf"/>
</dbReference>
<feature type="transmembrane region" description="Helical" evidence="3">
    <location>
        <begin position="47"/>
        <end position="66"/>
    </location>
</feature>
<dbReference type="InterPro" id="IPR010559">
    <property type="entry name" value="Sig_transdc_His_kin_internal"/>
</dbReference>
<keyword evidence="3" id="KW-0812">Transmembrane</keyword>
<name>A0A1M5Z466_9FIRM</name>
<gene>
    <name evidence="5" type="ORF">SAMN02745823_03201</name>
</gene>
<dbReference type="GO" id="GO:0016020">
    <property type="term" value="C:membrane"/>
    <property type="evidence" value="ECO:0007669"/>
    <property type="project" value="InterPro"/>
</dbReference>
<evidence type="ECO:0000256" key="3">
    <source>
        <dbReference type="SAM" id="Phobius"/>
    </source>
</evidence>
<dbReference type="Pfam" id="PF06580">
    <property type="entry name" value="His_kinase"/>
    <property type="match status" value="1"/>
</dbReference>
<accession>A0A1M5Z466</accession>